<dbReference type="InterPro" id="IPR007219">
    <property type="entry name" value="XnlR_reg_dom"/>
</dbReference>
<dbReference type="Pfam" id="PF04082">
    <property type="entry name" value="Fungal_trans"/>
    <property type="match status" value="1"/>
</dbReference>
<dbReference type="Pfam" id="PF00172">
    <property type="entry name" value="Zn_clus"/>
    <property type="match status" value="1"/>
</dbReference>
<feature type="region of interest" description="Disordered" evidence="3">
    <location>
        <begin position="641"/>
        <end position="695"/>
    </location>
</feature>
<dbReference type="EMBL" id="AYKW01000056">
    <property type="protein sequence ID" value="PIL25394.1"/>
    <property type="molecule type" value="Genomic_DNA"/>
</dbReference>
<dbReference type="GO" id="GO:0003677">
    <property type="term" value="F:DNA binding"/>
    <property type="evidence" value="ECO:0007669"/>
    <property type="project" value="InterPro"/>
</dbReference>
<dbReference type="SUPFAM" id="SSF57701">
    <property type="entry name" value="Zn2/Cys6 DNA-binding domain"/>
    <property type="match status" value="1"/>
</dbReference>
<reference evidence="5 6" key="1">
    <citation type="journal article" date="2015" name="Sci. Rep.">
        <title>Chromosome-level genome map provides insights into diverse defense mechanisms in the medicinal fungus Ganoderma sinense.</title>
        <authorList>
            <person name="Zhu Y."/>
            <person name="Xu J."/>
            <person name="Sun C."/>
            <person name="Zhou S."/>
            <person name="Xu H."/>
            <person name="Nelson D.R."/>
            <person name="Qian J."/>
            <person name="Song J."/>
            <person name="Luo H."/>
            <person name="Xiang L."/>
            <person name="Li Y."/>
            <person name="Xu Z."/>
            <person name="Ji A."/>
            <person name="Wang L."/>
            <person name="Lu S."/>
            <person name="Hayward A."/>
            <person name="Sun W."/>
            <person name="Li X."/>
            <person name="Schwartz D.C."/>
            <person name="Wang Y."/>
            <person name="Chen S."/>
        </authorList>
    </citation>
    <scope>NUCLEOTIDE SEQUENCE [LARGE SCALE GENOMIC DNA]</scope>
    <source>
        <strain evidence="5 6">ZZ0214-1</strain>
    </source>
</reference>
<feature type="compositionally biased region" description="Low complexity" evidence="3">
    <location>
        <begin position="675"/>
        <end position="693"/>
    </location>
</feature>
<proteinExistence type="predicted"/>
<dbReference type="CDD" id="cd00067">
    <property type="entry name" value="GAL4"/>
    <property type="match status" value="1"/>
</dbReference>
<sequence>MSSADESSAPLKKRKIQRACDYCRRKKIKCDGPNMPDNQCSRCTARQIECTYVMGQNNSYPRSYVEDLEGRLERMEKAMSKLCPDMDVAKEFGDHQVDKEPARTPASERAHPTGSRSRAESPLLQVSPPALTVPKAPPTPGSGDNDSAHSDLEEGQELDKELSEDMQKLSVHSPPLRYHGKSSGLVFIRSALALKNEYVGSRPPPKGDGQHPWIKAFVEEEFPLLDGRSFPPRDLLHALVDLYFAHMNTHCPLLHEPTFKKAVAAGGHLRDGGFGATVLLVCAIGARFTRDPRVLLDGSDHHHSAGWRWFRVVERARRMSFAPAKIYDVQICVGTSSPQSTWSIIGAGIRIALDVGAHRKKMYSPNPTVEEELWRRAFWILVLLEWGTSYGLGRPSSIHDEDLDLALPTECDDEYWLTPEGKPSFQQPPGKPSKITAFVCVLKLGQILSFAMRTIYSTNKSRAQLGQSDEQWEQRIVADLDSALNKWSDALPSHLCWDPEQEDTLWLTQAASLRALHYYTQFAVHRPFMSASRRESPLSFPSVIICTNGARSTIQVLEVLYRRTGTPCHRNMGMLFMSGLVLMMNVLGLKRSGRVVNSGRDLAVVEKASEMLRSLRYEMHVVEALGELLDELVSAIKEPQVPPKTEMPQDAHDQATSATAAAKTPATSRPEEPIPSDADNASTAPSSSSVTSAHPGVTLRIPPGFDFLQPDAFAFTGTLPFPTGADGLHLPSLTQGFSVPVGGPTSMQHGLLNPHEYGFSLPVGLDPTSDNNALAGVEEGVGHNPFAMPMGGQMFGLEPLGYGYGGPMSFLPSAVASQPEVEADNYATAAPHHALAIAPTMEAGVTLAETGNHADTAVPDFALIHDTAMAWSNLQVPTAVGWEEWGTYFEDTNNAAGT</sequence>
<dbReference type="InterPro" id="IPR050987">
    <property type="entry name" value="AtrR-like"/>
</dbReference>
<evidence type="ECO:0000313" key="5">
    <source>
        <dbReference type="EMBL" id="PIL25394.1"/>
    </source>
</evidence>
<dbReference type="STRING" id="1077348.A0A2G8RV84"/>
<dbReference type="SMART" id="SM00906">
    <property type="entry name" value="Fungal_trans"/>
    <property type="match status" value="1"/>
</dbReference>
<dbReference type="Gene3D" id="4.10.240.10">
    <property type="entry name" value="Zn(2)-C6 fungal-type DNA-binding domain"/>
    <property type="match status" value="1"/>
</dbReference>
<dbReference type="InterPro" id="IPR001138">
    <property type="entry name" value="Zn2Cys6_DnaBD"/>
</dbReference>
<dbReference type="PROSITE" id="PS50048">
    <property type="entry name" value="ZN2_CY6_FUNGAL_2"/>
    <property type="match status" value="1"/>
</dbReference>
<feature type="region of interest" description="Disordered" evidence="3">
    <location>
        <begin position="95"/>
        <end position="168"/>
    </location>
</feature>
<dbReference type="CDD" id="cd12148">
    <property type="entry name" value="fungal_TF_MHR"/>
    <property type="match status" value="1"/>
</dbReference>
<feature type="compositionally biased region" description="Basic and acidic residues" evidence="3">
    <location>
        <begin position="146"/>
        <end position="167"/>
    </location>
</feature>
<dbReference type="Proteomes" id="UP000230002">
    <property type="component" value="Unassembled WGS sequence"/>
</dbReference>
<dbReference type="InterPro" id="IPR036864">
    <property type="entry name" value="Zn2-C6_fun-type_DNA-bd_sf"/>
</dbReference>
<protein>
    <submittedName>
        <fullName evidence="5">Transcription factor</fullName>
    </submittedName>
</protein>
<dbReference type="SMART" id="SM00066">
    <property type="entry name" value="GAL4"/>
    <property type="match status" value="1"/>
</dbReference>
<keyword evidence="2" id="KW-0539">Nucleus</keyword>
<dbReference type="AlphaFoldDB" id="A0A2G8RV84"/>
<dbReference type="PROSITE" id="PS00463">
    <property type="entry name" value="ZN2_CY6_FUNGAL_1"/>
    <property type="match status" value="1"/>
</dbReference>
<evidence type="ECO:0000256" key="1">
    <source>
        <dbReference type="ARBA" id="ARBA00022723"/>
    </source>
</evidence>
<evidence type="ECO:0000259" key="4">
    <source>
        <dbReference type="PROSITE" id="PS50048"/>
    </source>
</evidence>
<name>A0A2G8RV84_9APHY</name>
<dbReference type="GO" id="GO:0008270">
    <property type="term" value="F:zinc ion binding"/>
    <property type="evidence" value="ECO:0007669"/>
    <property type="project" value="InterPro"/>
</dbReference>
<accession>A0A2G8RV84</accession>
<feature type="compositionally biased region" description="Basic and acidic residues" evidence="3">
    <location>
        <begin position="95"/>
        <end position="111"/>
    </location>
</feature>
<keyword evidence="1" id="KW-0479">Metal-binding</keyword>
<gene>
    <name evidence="5" type="ORF">GSI_13284</name>
</gene>
<keyword evidence="6" id="KW-1185">Reference proteome</keyword>
<dbReference type="GO" id="GO:0000981">
    <property type="term" value="F:DNA-binding transcription factor activity, RNA polymerase II-specific"/>
    <property type="evidence" value="ECO:0007669"/>
    <property type="project" value="InterPro"/>
</dbReference>
<comment type="caution">
    <text evidence="5">The sequence shown here is derived from an EMBL/GenBank/DDBJ whole genome shotgun (WGS) entry which is preliminary data.</text>
</comment>
<dbReference type="GO" id="GO:0006351">
    <property type="term" value="P:DNA-templated transcription"/>
    <property type="evidence" value="ECO:0007669"/>
    <property type="project" value="InterPro"/>
</dbReference>
<evidence type="ECO:0000313" key="6">
    <source>
        <dbReference type="Proteomes" id="UP000230002"/>
    </source>
</evidence>
<dbReference type="PANTHER" id="PTHR46910">
    <property type="entry name" value="TRANSCRIPTION FACTOR PDR1"/>
    <property type="match status" value="1"/>
</dbReference>
<dbReference type="PANTHER" id="PTHR46910:SF38">
    <property type="entry name" value="ZN(2)-C6 FUNGAL-TYPE DOMAIN-CONTAINING PROTEIN"/>
    <property type="match status" value="1"/>
</dbReference>
<organism evidence="5 6">
    <name type="scientific">Ganoderma sinense ZZ0214-1</name>
    <dbReference type="NCBI Taxonomy" id="1077348"/>
    <lineage>
        <taxon>Eukaryota</taxon>
        <taxon>Fungi</taxon>
        <taxon>Dikarya</taxon>
        <taxon>Basidiomycota</taxon>
        <taxon>Agaricomycotina</taxon>
        <taxon>Agaricomycetes</taxon>
        <taxon>Polyporales</taxon>
        <taxon>Polyporaceae</taxon>
        <taxon>Ganoderma</taxon>
    </lineage>
</organism>
<feature type="compositionally biased region" description="Low complexity" evidence="3">
    <location>
        <begin position="655"/>
        <end position="667"/>
    </location>
</feature>
<evidence type="ECO:0000256" key="2">
    <source>
        <dbReference type="ARBA" id="ARBA00023242"/>
    </source>
</evidence>
<evidence type="ECO:0000256" key="3">
    <source>
        <dbReference type="SAM" id="MobiDB-lite"/>
    </source>
</evidence>
<feature type="domain" description="Zn(2)-C6 fungal-type" evidence="4">
    <location>
        <begin position="19"/>
        <end position="52"/>
    </location>
</feature>
<dbReference type="OrthoDB" id="4456959at2759"/>